<evidence type="ECO:0000313" key="3">
    <source>
        <dbReference type="Proteomes" id="UP000299102"/>
    </source>
</evidence>
<dbReference type="EMBL" id="BGZK01001861">
    <property type="protein sequence ID" value="GBP87454.1"/>
    <property type="molecule type" value="Genomic_DNA"/>
</dbReference>
<comment type="caution">
    <text evidence="2">The sequence shown here is derived from an EMBL/GenBank/DDBJ whole genome shotgun (WGS) entry which is preliminary data.</text>
</comment>
<proteinExistence type="predicted"/>
<gene>
    <name evidence="2" type="ORF">EVAR_64451_1</name>
</gene>
<name>A0A4C1ZK10_EUMVA</name>
<feature type="region of interest" description="Disordered" evidence="1">
    <location>
        <begin position="64"/>
        <end position="89"/>
    </location>
</feature>
<dbReference type="OrthoDB" id="5338512at2759"/>
<reference evidence="2 3" key="1">
    <citation type="journal article" date="2019" name="Commun. Biol.">
        <title>The bagworm genome reveals a unique fibroin gene that provides high tensile strength.</title>
        <authorList>
            <person name="Kono N."/>
            <person name="Nakamura H."/>
            <person name="Ohtoshi R."/>
            <person name="Tomita M."/>
            <person name="Numata K."/>
            <person name="Arakawa K."/>
        </authorList>
    </citation>
    <scope>NUCLEOTIDE SEQUENCE [LARGE SCALE GENOMIC DNA]</scope>
</reference>
<feature type="region of interest" description="Disordered" evidence="1">
    <location>
        <begin position="19"/>
        <end position="49"/>
    </location>
</feature>
<sequence>MSPHFNSLKCRRLGTRPRTCRRAGTAAPYRTPKCPTRREPNAADGGAPARTSWEQLLWLEPMLGAPPIEPRRGPGRRTTTTQPGAPIRR</sequence>
<dbReference type="AlphaFoldDB" id="A0A4C1ZK10"/>
<dbReference type="Proteomes" id="UP000299102">
    <property type="component" value="Unassembled WGS sequence"/>
</dbReference>
<organism evidence="2 3">
    <name type="scientific">Eumeta variegata</name>
    <name type="common">Bagworm moth</name>
    <name type="synonym">Eumeta japonica</name>
    <dbReference type="NCBI Taxonomy" id="151549"/>
    <lineage>
        <taxon>Eukaryota</taxon>
        <taxon>Metazoa</taxon>
        <taxon>Ecdysozoa</taxon>
        <taxon>Arthropoda</taxon>
        <taxon>Hexapoda</taxon>
        <taxon>Insecta</taxon>
        <taxon>Pterygota</taxon>
        <taxon>Neoptera</taxon>
        <taxon>Endopterygota</taxon>
        <taxon>Lepidoptera</taxon>
        <taxon>Glossata</taxon>
        <taxon>Ditrysia</taxon>
        <taxon>Tineoidea</taxon>
        <taxon>Psychidae</taxon>
        <taxon>Oiketicinae</taxon>
        <taxon>Eumeta</taxon>
    </lineage>
</organism>
<accession>A0A4C1ZK10</accession>
<keyword evidence="3" id="KW-1185">Reference proteome</keyword>
<protein>
    <submittedName>
        <fullName evidence="2">Uncharacterized protein</fullName>
    </submittedName>
</protein>
<feature type="compositionally biased region" description="Low complexity" evidence="1">
    <location>
        <begin position="76"/>
        <end position="89"/>
    </location>
</feature>
<evidence type="ECO:0000313" key="2">
    <source>
        <dbReference type="EMBL" id="GBP87454.1"/>
    </source>
</evidence>
<evidence type="ECO:0000256" key="1">
    <source>
        <dbReference type="SAM" id="MobiDB-lite"/>
    </source>
</evidence>